<evidence type="ECO:0000256" key="7">
    <source>
        <dbReference type="RuleBase" id="RU000461"/>
    </source>
</evidence>
<dbReference type="InterPro" id="IPR002403">
    <property type="entry name" value="Cyt_P450_E_grp-IV"/>
</dbReference>
<dbReference type="PROSITE" id="PS00086">
    <property type="entry name" value="CYTOCHROME_P450"/>
    <property type="match status" value="1"/>
</dbReference>
<keyword evidence="6 7" id="KW-0349">Heme</keyword>
<protein>
    <submittedName>
        <fullName evidence="8">Cytochrome P450</fullName>
    </submittedName>
</protein>
<dbReference type="InterPro" id="IPR036396">
    <property type="entry name" value="Cyt_P450_sf"/>
</dbReference>
<organism evidence="8 9">
    <name type="scientific">Morchella conica CCBAS932</name>
    <dbReference type="NCBI Taxonomy" id="1392247"/>
    <lineage>
        <taxon>Eukaryota</taxon>
        <taxon>Fungi</taxon>
        <taxon>Dikarya</taxon>
        <taxon>Ascomycota</taxon>
        <taxon>Pezizomycotina</taxon>
        <taxon>Pezizomycetes</taxon>
        <taxon>Pezizales</taxon>
        <taxon>Morchellaceae</taxon>
        <taxon>Morchella</taxon>
    </lineage>
</organism>
<evidence type="ECO:0000256" key="5">
    <source>
        <dbReference type="ARBA" id="ARBA00023004"/>
    </source>
</evidence>
<proteinExistence type="inferred from homology"/>
<reference evidence="8 9" key="1">
    <citation type="journal article" date="2018" name="Nat. Ecol. Evol.">
        <title>Pezizomycetes genomes reveal the molecular basis of ectomycorrhizal truffle lifestyle.</title>
        <authorList>
            <person name="Murat C."/>
            <person name="Payen T."/>
            <person name="Noel B."/>
            <person name="Kuo A."/>
            <person name="Morin E."/>
            <person name="Chen J."/>
            <person name="Kohler A."/>
            <person name="Krizsan K."/>
            <person name="Balestrini R."/>
            <person name="Da Silva C."/>
            <person name="Montanini B."/>
            <person name="Hainaut M."/>
            <person name="Levati E."/>
            <person name="Barry K.W."/>
            <person name="Belfiori B."/>
            <person name="Cichocki N."/>
            <person name="Clum A."/>
            <person name="Dockter R.B."/>
            <person name="Fauchery L."/>
            <person name="Guy J."/>
            <person name="Iotti M."/>
            <person name="Le Tacon F."/>
            <person name="Lindquist E.A."/>
            <person name="Lipzen A."/>
            <person name="Malagnac F."/>
            <person name="Mello A."/>
            <person name="Molinier V."/>
            <person name="Miyauchi S."/>
            <person name="Poulain J."/>
            <person name="Riccioni C."/>
            <person name="Rubini A."/>
            <person name="Sitrit Y."/>
            <person name="Splivallo R."/>
            <person name="Traeger S."/>
            <person name="Wang M."/>
            <person name="Zifcakova L."/>
            <person name="Wipf D."/>
            <person name="Zambonelli A."/>
            <person name="Paolocci F."/>
            <person name="Nowrousian M."/>
            <person name="Ottonello S."/>
            <person name="Baldrian P."/>
            <person name="Spatafora J.W."/>
            <person name="Henrissat B."/>
            <person name="Nagy L.G."/>
            <person name="Aury J.M."/>
            <person name="Wincker P."/>
            <person name="Grigoriev I.V."/>
            <person name="Bonfante P."/>
            <person name="Martin F.M."/>
        </authorList>
    </citation>
    <scope>NUCLEOTIDE SEQUENCE [LARGE SCALE GENOMIC DNA]</scope>
    <source>
        <strain evidence="8 9">CCBAS932</strain>
    </source>
</reference>
<dbReference type="CDD" id="cd11041">
    <property type="entry name" value="CYP503A1-like"/>
    <property type="match status" value="1"/>
</dbReference>
<keyword evidence="7" id="KW-0503">Monooxygenase</keyword>
<dbReference type="InParanoid" id="A0A3N4L2J8"/>
<evidence type="ECO:0000256" key="3">
    <source>
        <dbReference type="ARBA" id="ARBA00022723"/>
    </source>
</evidence>
<dbReference type="GO" id="GO:0004497">
    <property type="term" value="F:monooxygenase activity"/>
    <property type="evidence" value="ECO:0007669"/>
    <property type="project" value="UniProtKB-KW"/>
</dbReference>
<dbReference type="SUPFAM" id="SSF48264">
    <property type="entry name" value="Cytochrome P450"/>
    <property type="match status" value="1"/>
</dbReference>
<comment type="similarity">
    <text evidence="2 7">Belongs to the cytochrome P450 family.</text>
</comment>
<sequence length="512" mass="58177">MAILYELLETHRTSALVLLGVSVFFFARQATKSKAGPPFAGTWSSDFLSVYIYGCFKFVKYARSMLDDGYSKFPDTPFRVPAPTSTKIIIPPKFVKELRNYPDSKLSFNAAIYDILGLKRVELQSLGEDNTPHQKMTRSQLTANLAKLIAPMLDESKYAFQVEIGSAKEWKAVPLHSTIVHIIARTSSRVTVGEEICRNEDWLRASTGFSKDIFDNAFCMFLFPSFMRPLAVFLLPFRRRIRCQRMESRKILGPTYTQRLADTEAGKPRVEDVFGWMVANALPKQRNINDLVDYHLALSLGAIQVPASTLVSIIYDLAARPEYIEPIREEIIQAVTEDGGQINMSTLAKLMKMDSFMKESQRFNAVLTSFSRKALQSFHLSDGTHIPAGSILGASAVSVHFDPKYYENPDEFDGFRFYKMRQQKDAINKHLFVSVSPTEINFGYGAHACPGRFFVANKIKVLLVRMLMKYDFKYPEGESRPRNIMLGDATLTNTTRNLMMKERVDAPKWDFL</sequence>
<dbReference type="Pfam" id="PF00067">
    <property type="entry name" value="p450"/>
    <property type="match status" value="1"/>
</dbReference>
<dbReference type="GO" id="GO:0020037">
    <property type="term" value="F:heme binding"/>
    <property type="evidence" value="ECO:0007669"/>
    <property type="project" value="InterPro"/>
</dbReference>
<dbReference type="GO" id="GO:0016705">
    <property type="term" value="F:oxidoreductase activity, acting on paired donors, with incorporation or reduction of molecular oxygen"/>
    <property type="evidence" value="ECO:0007669"/>
    <property type="project" value="InterPro"/>
</dbReference>
<accession>A0A3N4L2J8</accession>
<dbReference type="InterPro" id="IPR001128">
    <property type="entry name" value="Cyt_P450"/>
</dbReference>
<comment type="cofactor">
    <cofactor evidence="1 6">
        <name>heme</name>
        <dbReference type="ChEBI" id="CHEBI:30413"/>
    </cofactor>
</comment>
<dbReference type="InterPro" id="IPR017972">
    <property type="entry name" value="Cyt_P450_CS"/>
</dbReference>
<dbReference type="OrthoDB" id="1844152at2759"/>
<dbReference type="GO" id="GO:0005506">
    <property type="term" value="F:iron ion binding"/>
    <property type="evidence" value="ECO:0007669"/>
    <property type="project" value="InterPro"/>
</dbReference>
<feature type="binding site" description="axial binding residue" evidence="6">
    <location>
        <position position="449"/>
    </location>
    <ligand>
        <name>heme</name>
        <dbReference type="ChEBI" id="CHEBI:30413"/>
    </ligand>
    <ligandPart>
        <name>Fe</name>
        <dbReference type="ChEBI" id="CHEBI:18248"/>
    </ligandPart>
</feature>
<evidence type="ECO:0000256" key="1">
    <source>
        <dbReference type="ARBA" id="ARBA00001971"/>
    </source>
</evidence>
<evidence type="ECO:0000256" key="6">
    <source>
        <dbReference type="PIRSR" id="PIRSR602403-1"/>
    </source>
</evidence>
<keyword evidence="5 6" id="KW-0408">Iron</keyword>
<dbReference type="Proteomes" id="UP000277580">
    <property type="component" value="Unassembled WGS sequence"/>
</dbReference>
<dbReference type="Gene3D" id="1.10.630.10">
    <property type="entry name" value="Cytochrome P450"/>
    <property type="match status" value="1"/>
</dbReference>
<dbReference type="PRINTS" id="PR00465">
    <property type="entry name" value="EP450IV"/>
</dbReference>
<keyword evidence="9" id="KW-1185">Reference proteome</keyword>
<keyword evidence="3 6" id="KW-0479">Metal-binding</keyword>
<evidence type="ECO:0000313" key="8">
    <source>
        <dbReference type="EMBL" id="RPB15938.1"/>
    </source>
</evidence>
<dbReference type="EMBL" id="ML119111">
    <property type="protein sequence ID" value="RPB15938.1"/>
    <property type="molecule type" value="Genomic_DNA"/>
</dbReference>
<name>A0A3N4L2J8_9PEZI</name>
<dbReference type="STRING" id="1392247.A0A3N4L2J8"/>
<evidence type="ECO:0000313" key="9">
    <source>
        <dbReference type="Proteomes" id="UP000277580"/>
    </source>
</evidence>
<gene>
    <name evidence="8" type="ORF">P167DRAFT_517951</name>
</gene>
<evidence type="ECO:0000256" key="2">
    <source>
        <dbReference type="ARBA" id="ARBA00010617"/>
    </source>
</evidence>
<evidence type="ECO:0000256" key="4">
    <source>
        <dbReference type="ARBA" id="ARBA00023002"/>
    </source>
</evidence>
<dbReference type="AlphaFoldDB" id="A0A3N4L2J8"/>
<keyword evidence="4 7" id="KW-0560">Oxidoreductase</keyword>
<dbReference type="PANTHER" id="PTHR46206">
    <property type="entry name" value="CYTOCHROME P450"/>
    <property type="match status" value="1"/>
</dbReference>